<dbReference type="InterPro" id="IPR036291">
    <property type="entry name" value="NAD(P)-bd_dom_sf"/>
</dbReference>
<dbReference type="InterPro" id="IPR020904">
    <property type="entry name" value="Sc_DH/Rdtase_CS"/>
</dbReference>
<evidence type="ECO:0000313" key="4">
    <source>
        <dbReference type="Proteomes" id="UP000199087"/>
    </source>
</evidence>
<comment type="similarity">
    <text evidence="1">Belongs to the short-chain dehydrogenases/reductases (SDR) family.</text>
</comment>
<name>A0A0U1NVF4_9BACI</name>
<keyword evidence="4" id="KW-1185">Reference proteome</keyword>
<dbReference type="STRING" id="1499688.BN000_01940"/>
<dbReference type="FunFam" id="3.40.50.720:FF:000084">
    <property type="entry name" value="Short-chain dehydrogenase reductase"/>
    <property type="match status" value="1"/>
</dbReference>
<dbReference type="Pfam" id="PF13561">
    <property type="entry name" value="adh_short_C2"/>
    <property type="match status" value="1"/>
</dbReference>
<dbReference type="Proteomes" id="UP000199087">
    <property type="component" value="Unassembled WGS sequence"/>
</dbReference>
<dbReference type="Gene3D" id="3.40.50.720">
    <property type="entry name" value="NAD(P)-binding Rossmann-like Domain"/>
    <property type="match status" value="1"/>
</dbReference>
<dbReference type="OrthoDB" id="306388at2"/>
<dbReference type="EMBL" id="CVRB01000002">
    <property type="protein sequence ID" value="CRK82020.1"/>
    <property type="molecule type" value="Genomic_DNA"/>
</dbReference>
<reference evidence="4" key="1">
    <citation type="submission" date="2015-05" db="EMBL/GenBank/DDBJ databases">
        <authorList>
            <person name="Urmite Genomes"/>
        </authorList>
    </citation>
    <scope>NUCLEOTIDE SEQUENCE [LARGE SCALE GENOMIC DNA]</scope>
    <source>
        <strain evidence="4">LF1</strain>
    </source>
</reference>
<dbReference type="GO" id="GO:0008206">
    <property type="term" value="P:bile acid metabolic process"/>
    <property type="evidence" value="ECO:0007669"/>
    <property type="project" value="UniProtKB-ARBA"/>
</dbReference>
<dbReference type="GO" id="GO:0016491">
    <property type="term" value="F:oxidoreductase activity"/>
    <property type="evidence" value="ECO:0007669"/>
    <property type="project" value="UniProtKB-KW"/>
</dbReference>
<dbReference type="InterPro" id="IPR002347">
    <property type="entry name" value="SDR_fam"/>
</dbReference>
<gene>
    <name evidence="3" type="ORF">BN000_01940</name>
</gene>
<dbReference type="PRINTS" id="PR00080">
    <property type="entry name" value="SDRFAMILY"/>
</dbReference>
<sequence>MELANKIAVITGAGSGIGRASSLKLASNGAKVVLVDFNKETGEETLKLVKEQGGEGIFVQADVSKSDDVQNYVNKAVETYGRIDIFFNNAGIIQKFAPFTTVEESEFDRIMSINVKGVFLGLKYVLKVMEEQGSGSIINTASTAGIRSEHSVAVYSASKHAVIGLTKGAALEYANKGIRINALCPGGVQTALTASVAEQFEKGGYVPEELPHMRMGRYADPNELAEMVAFLASDKASYMTGSIALVDGGLTL</sequence>
<dbReference type="NCBIfam" id="NF005559">
    <property type="entry name" value="PRK07231.1"/>
    <property type="match status" value="1"/>
</dbReference>
<accession>A0A0U1NVF4</accession>
<dbReference type="RefSeq" id="WP_090633699.1">
    <property type="nucleotide sequence ID" value="NZ_CVRB01000002.1"/>
</dbReference>
<dbReference type="PANTHER" id="PTHR24321">
    <property type="entry name" value="DEHYDROGENASES, SHORT CHAIN"/>
    <property type="match status" value="1"/>
</dbReference>
<dbReference type="AlphaFoldDB" id="A0A0U1NVF4"/>
<keyword evidence="2" id="KW-0560">Oxidoreductase</keyword>
<organism evidence="3 4">
    <name type="scientific">Neobacillus massiliamazoniensis</name>
    <dbReference type="NCBI Taxonomy" id="1499688"/>
    <lineage>
        <taxon>Bacteria</taxon>
        <taxon>Bacillati</taxon>
        <taxon>Bacillota</taxon>
        <taxon>Bacilli</taxon>
        <taxon>Bacillales</taxon>
        <taxon>Bacillaceae</taxon>
        <taxon>Neobacillus</taxon>
    </lineage>
</organism>
<evidence type="ECO:0000313" key="3">
    <source>
        <dbReference type="EMBL" id="CRK82020.1"/>
    </source>
</evidence>
<proteinExistence type="inferred from homology"/>
<protein>
    <submittedName>
        <fullName evidence="3">Short-chain dehydrogenase/reductase SDR</fullName>
    </submittedName>
</protein>
<dbReference type="PROSITE" id="PS00061">
    <property type="entry name" value="ADH_SHORT"/>
    <property type="match status" value="1"/>
</dbReference>
<evidence type="ECO:0000256" key="1">
    <source>
        <dbReference type="ARBA" id="ARBA00006484"/>
    </source>
</evidence>
<dbReference type="CDD" id="cd05233">
    <property type="entry name" value="SDR_c"/>
    <property type="match status" value="1"/>
</dbReference>
<dbReference type="PANTHER" id="PTHR24321:SF8">
    <property type="entry name" value="ESTRADIOL 17-BETA-DEHYDROGENASE 8-RELATED"/>
    <property type="match status" value="1"/>
</dbReference>
<dbReference type="PRINTS" id="PR00081">
    <property type="entry name" value="GDHRDH"/>
</dbReference>
<evidence type="ECO:0000256" key="2">
    <source>
        <dbReference type="ARBA" id="ARBA00023002"/>
    </source>
</evidence>
<dbReference type="SUPFAM" id="SSF51735">
    <property type="entry name" value="NAD(P)-binding Rossmann-fold domains"/>
    <property type="match status" value="1"/>
</dbReference>